<dbReference type="EMBL" id="CP003155">
    <property type="protein sequence ID" value="AEV28142.1"/>
    <property type="molecule type" value="Genomic_DNA"/>
</dbReference>
<feature type="chain" id="PRO_5003514292" description="Thioredoxin domain-containing protein" evidence="1">
    <location>
        <begin position="22"/>
        <end position="180"/>
    </location>
</feature>
<sequence>MSRKIVLVIILVFAVSLTLTAESFAEVKTKTADGNSFTFPEDALQTGPALFAMAISKTRQNGEEQQQILLQWQTYFNENPSFLAGLPVYHFPVIGSVPFFVKGAIRGGIAKTYAPFIGSDRLAVVFISDAETFFAQAGIPIDEEPTLAFVVKNGTIKGFLKGGVTEENLFRLKELVSGNK</sequence>
<evidence type="ECO:0000313" key="2">
    <source>
        <dbReference type="EMBL" id="AEV28142.1"/>
    </source>
</evidence>
<organism evidence="2 3">
    <name type="scientific">Sphaerochaeta pleomorpha (strain ATCC BAA-1885 / DSM 22778 / Grapes)</name>
    <dbReference type="NCBI Taxonomy" id="158190"/>
    <lineage>
        <taxon>Bacteria</taxon>
        <taxon>Pseudomonadati</taxon>
        <taxon>Spirochaetota</taxon>
        <taxon>Spirochaetia</taxon>
        <taxon>Spirochaetales</taxon>
        <taxon>Sphaerochaetaceae</taxon>
        <taxon>Sphaerochaeta</taxon>
    </lineage>
</organism>
<feature type="signal peptide" evidence="1">
    <location>
        <begin position="1"/>
        <end position="21"/>
    </location>
</feature>
<protein>
    <recommendedName>
        <fullName evidence="4">Thioredoxin domain-containing protein</fullName>
    </recommendedName>
</protein>
<accession>G8QUW6</accession>
<proteinExistence type="predicted"/>
<dbReference type="AlphaFoldDB" id="G8QUW6"/>
<evidence type="ECO:0000256" key="1">
    <source>
        <dbReference type="SAM" id="SignalP"/>
    </source>
</evidence>
<dbReference type="eggNOG" id="ENOG50344R2">
    <property type="taxonomic scope" value="Bacteria"/>
</dbReference>
<keyword evidence="1" id="KW-0732">Signal</keyword>
<keyword evidence="3" id="KW-1185">Reference proteome</keyword>
<dbReference type="STRING" id="158190.SpiGrapes_0282"/>
<dbReference type="HOGENOM" id="CLU_1495293_0_0_12"/>
<gene>
    <name evidence="2" type="ordered locus">SpiGrapes_0282</name>
</gene>
<dbReference type="OrthoDB" id="371061at2"/>
<evidence type="ECO:0008006" key="4">
    <source>
        <dbReference type="Google" id="ProtNLM"/>
    </source>
</evidence>
<dbReference type="RefSeq" id="WP_014268991.1">
    <property type="nucleotide sequence ID" value="NC_016633.1"/>
</dbReference>
<reference evidence="2 3" key="1">
    <citation type="submission" date="2011-11" db="EMBL/GenBank/DDBJ databases">
        <title>Complete sequence of Spirochaeta sp. grapes.</title>
        <authorList>
            <consortium name="US DOE Joint Genome Institute"/>
            <person name="Lucas S."/>
            <person name="Han J."/>
            <person name="Lapidus A."/>
            <person name="Cheng J.-F."/>
            <person name="Goodwin L."/>
            <person name="Pitluck S."/>
            <person name="Peters L."/>
            <person name="Ovchinnikova G."/>
            <person name="Munk A.C."/>
            <person name="Detter J.C."/>
            <person name="Han C."/>
            <person name="Tapia R."/>
            <person name="Land M."/>
            <person name="Hauser L."/>
            <person name="Kyrpides N."/>
            <person name="Ivanova N."/>
            <person name="Pagani I."/>
            <person name="Ritalahtilisa K."/>
            <person name="Loeffler F."/>
            <person name="Woyke T."/>
        </authorList>
    </citation>
    <scope>NUCLEOTIDE SEQUENCE [LARGE SCALE GENOMIC DNA]</scope>
    <source>
        <strain evidence="3">ATCC BAA-1885 / DSM 22778 / Grapes</strain>
    </source>
</reference>
<name>G8QUW6_SPHPG</name>
<evidence type="ECO:0000313" key="3">
    <source>
        <dbReference type="Proteomes" id="UP000005632"/>
    </source>
</evidence>
<dbReference type="KEGG" id="sgp:SpiGrapes_0282"/>
<dbReference type="Proteomes" id="UP000005632">
    <property type="component" value="Chromosome"/>
</dbReference>